<dbReference type="Proteomes" id="UP000215914">
    <property type="component" value="Chromosome 10"/>
</dbReference>
<dbReference type="AlphaFoldDB" id="A0A251TKT6"/>
<reference evidence="2" key="1">
    <citation type="journal article" date="2017" name="Nature">
        <title>The sunflower genome provides insights into oil metabolism, flowering and Asterid evolution.</title>
        <authorList>
            <person name="Badouin H."/>
            <person name="Gouzy J."/>
            <person name="Grassa C.J."/>
            <person name="Murat F."/>
            <person name="Staton S.E."/>
            <person name="Cottret L."/>
            <person name="Lelandais-Briere C."/>
            <person name="Owens G.L."/>
            <person name="Carrere S."/>
            <person name="Mayjonade B."/>
            <person name="Legrand L."/>
            <person name="Gill N."/>
            <person name="Kane N.C."/>
            <person name="Bowers J.E."/>
            <person name="Hubner S."/>
            <person name="Bellec A."/>
            <person name="Berard A."/>
            <person name="Berges H."/>
            <person name="Blanchet N."/>
            <person name="Boniface M.C."/>
            <person name="Brunel D."/>
            <person name="Catrice O."/>
            <person name="Chaidir N."/>
            <person name="Claudel C."/>
            <person name="Donnadieu C."/>
            <person name="Faraut T."/>
            <person name="Fievet G."/>
            <person name="Helmstetter N."/>
            <person name="King M."/>
            <person name="Knapp S.J."/>
            <person name="Lai Z."/>
            <person name="Le Paslier M.C."/>
            <person name="Lippi Y."/>
            <person name="Lorenzon L."/>
            <person name="Mandel J.R."/>
            <person name="Marage G."/>
            <person name="Marchand G."/>
            <person name="Marquand E."/>
            <person name="Bret-Mestries E."/>
            <person name="Morien E."/>
            <person name="Nambeesan S."/>
            <person name="Nguyen T."/>
            <person name="Pegot-Espagnet P."/>
            <person name="Pouilly N."/>
            <person name="Raftis F."/>
            <person name="Sallet E."/>
            <person name="Schiex T."/>
            <person name="Thomas J."/>
            <person name="Vandecasteele C."/>
            <person name="Vares D."/>
            <person name="Vear F."/>
            <person name="Vautrin S."/>
            <person name="Crespi M."/>
            <person name="Mangin B."/>
            <person name="Burke J.M."/>
            <person name="Salse J."/>
            <person name="Munos S."/>
            <person name="Vincourt P."/>
            <person name="Rieseberg L.H."/>
            <person name="Langlade N.B."/>
        </authorList>
    </citation>
    <scope>NUCLEOTIDE SEQUENCE [LARGE SCALE GENOMIC DNA]</scope>
    <source>
        <strain evidence="2">cv. SF193</strain>
    </source>
</reference>
<sequence length="56" mass="6704">MCSKLSDVRRRRFQFGGWFKDAHQLFDKMLQLKFQDANYQPVSFCHGHHLEIKCSS</sequence>
<keyword evidence="2" id="KW-1185">Reference proteome</keyword>
<dbReference type="EMBL" id="CM007899">
    <property type="protein sequence ID" value="OTG11738.1"/>
    <property type="molecule type" value="Genomic_DNA"/>
</dbReference>
<evidence type="ECO:0000313" key="1">
    <source>
        <dbReference type="EMBL" id="OTG11738.1"/>
    </source>
</evidence>
<name>A0A251TKT6_HELAN</name>
<accession>A0A251TKT6</accession>
<organism evidence="1 2">
    <name type="scientific">Helianthus annuus</name>
    <name type="common">Common sunflower</name>
    <dbReference type="NCBI Taxonomy" id="4232"/>
    <lineage>
        <taxon>Eukaryota</taxon>
        <taxon>Viridiplantae</taxon>
        <taxon>Streptophyta</taxon>
        <taxon>Embryophyta</taxon>
        <taxon>Tracheophyta</taxon>
        <taxon>Spermatophyta</taxon>
        <taxon>Magnoliopsida</taxon>
        <taxon>eudicotyledons</taxon>
        <taxon>Gunneridae</taxon>
        <taxon>Pentapetalae</taxon>
        <taxon>asterids</taxon>
        <taxon>campanulids</taxon>
        <taxon>Asterales</taxon>
        <taxon>Asteraceae</taxon>
        <taxon>Asteroideae</taxon>
        <taxon>Heliantheae alliance</taxon>
        <taxon>Heliantheae</taxon>
        <taxon>Helianthus</taxon>
    </lineage>
</organism>
<gene>
    <name evidence="1" type="ORF">HannXRQ_Chr10g0302101</name>
</gene>
<protein>
    <submittedName>
        <fullName evidence="1">Uncharacterized protein</fullName>
    </submittedName>
</protein>
<proteinExistence type="predicted"/>
<dbReference type="InParanoid" id="A0A251TKT6"/>
<evidence type="ECO:0000313" key="2">
    <source>
        <dbReference type="Proteomes" id="UP000215914"/>
    </source>
</evidence>